<dbReference type="SUPFAM" id="SSF142921">
    <property type="entry name" value="WGR domain-like"/>
    <property type="match status" value="1"/>
</dbReference>
<keyword evidence="3" id="KW-1185">Reference proteome</keyword>
<dbReference type="InterPro" id="IPR025334">
    <property type="entry name" value="DUF4240"/>
</dbReference>
<sequence length="260" mass="30236">MEKSLVCITAYSNKFWKIKAQGNFFIVSYGRIGTRGSINTKEFPSETLCLKEANRLIESKLKKGYRESEQQAEEVLEGSMTEDQFWTLLETAHRKGDDPEEQIEWLIGKLAKKPVHEIVGFDFHFNQQYAKSYTSDLWAAAFIIMGGCSDDSFDYFRAWLMFLGKEPYEGALQNPESILPYLERMEEDVPEFEDFLYCASAAFEEKTGMDQDEYLDLYWKVSGDVYVQPEMEFDWREDDGEGLFKKFPLLWNAYGETPLG</sequence>
<dbReference type="CDD" id="cd07996">
    <property type="entry name" value="WGR_MMR_like"/>
    <property type="match status" value="1"/>
</dbReference>
<comment type="caution">
    <text evidence="2">The sequence shown here is derived from an EMBL/GenBank/DDBJ whole genome shotgun (WGS) entry which is preliminary data.</text>
</comment>
<dbReference type="RefSeq" id="WP_191714419.1">
    <property type="nucleotide sequence ID" value="NZ_JACSPU010000001.1"/>
</dbReference>
<dbReference type="PROSITE" id="PS51977">
    <property type="entry name" value="WGR"/>
    <property type="match status" value="1"/>
</dbReference>
<evidence type="ECO:0000313" key="3">
    <source>
        <dbReference type="Proteomes" id="UP000658980"/>
    </source>
</evidence>
<name>A0ABR8WB27_9BACL</name>
<dbReference type="Proteomes" id="UP000658980">
    <property type="component" value="Unassembled WGS sequence"/>
</dbReference>
<evidence type="ECO:0000259" key="1">
    <source>
        <dbReference type="PROSITE" id="PS51977"/>
    </source>
</evidence>
<protein>
    <submittedName>
        <fullName evidence="2">DUF4240 domain-containing protein</fullName>
    </submittedName>
</protein>
<accession>A0ABR8WB27</accession>
<dbReference type="SMART" id="SM00773">
    <property type="entry name" value="WGR"/>
    <property type="match status" value="1"/>
</dbReference>
<evidence type="ECO:0000313" key="2">
    <source>
        <dbReference type="EMBL" id="MBD8014238.1"/>
    </source>
</evidence>
<dbReference type="InterPro" id="IPR008893">
    <property type="entry name" value="WGR_domain"/>
</dbReference>
<dbReference type="Pfam" id="PF05406">
    <property type="entry name" value="WGR"/>
    <property type="match status" value="1"/>
</dbReference>
<dbReference type="PANTHER" id="PTHR30634">
    <property type="entry name" value="OUTER MEMBRANE LOLAB LIPOPROTEIN INSERTION APPARATUS"/>
    <property type="match status" value="1"/>
</dbReference>
<dbReference type="PANTHER" id="PTHR30634:SF13">
    <property type="entry name" value="PROTEIN YEHF"/>
    <property type="match status" value="1"/>
</dbReference>
<feature type="domain" description="WGR" evidence="1">
    <location>
        <begin position="1"/>
        <end position="80"/>
    </location>
</feature>
<dbReference type="EMBL" id="JACSPU010000001">
    <property type="protein sequence ID" value="MBD8014238.1"/>
    <property type="molecule type" value="Genomic_DNA"/>
</dbReference>
<dbReference type="InterPro" id="IPR049809">
    <property type="entry name" value="YehF/YfeS-like_WGR"/>
</dbReference>
<dbReference type="Pfam" id="PF14024">
    <property type="entry name" value="DUF4240"/>
    <property type="match status" value="1"/>
</dbReference>
<dbReference type="InterPro" id="IPR036930">
    <property type="entry name" value="WGR_dom_sf"/>
</dbReference>
<reference evidence="2 3" key="1">
    <citation type="submission" date="2020-08" db="EMBL/GenBank/DDBJ databases">
        <title>A Genomic Blueprint of the Chicken Gut Microbiome.</title>
        <authorList>
            <person name="Gilroy R."/>
            <person name="Ravi A."/>
            <person name="Getino M."/>
            <person name="Pursley I."/>
            <person name="Horton D.L."/>
            <person name="Alikhan N.-F."/>
            <person name="Baker D."/>
            <person name="Gharbi K."/>
            <person name="Hall N."/>
            <person name="Watson M."/>
            <person name="Adriaenssens E.M."/>
            <person name="Foster-Nyarko E."/>
            <person name="Jarju S."/>
            <person name="Secka A."/>
            <person name="Antonio M."/>
            <person name="Oren A."/>
            <person name="Chaudhuri R."/>
            <person name="La Ragione R.M."/>
            <person name="Hildebrand F."/>
            <person name="Pallen M.J."/>
        </authorList>
    </citation>
    <scope>NUCLEOTIDE SEQUENCE [LARGE SCALE GENOMIC DNA]</scope>
    <source>
        <strain evidence="2 3">Sa1BUA13</strain>
    </source>
</reference>
<organism evidence="2 3">
    <name type="scientific">Planococcus wigleyi</name>
    <dbReference type="NCBI Taxonomy" id="2762216"/>
    <lineage>
        <taxon>Bacteria</taxon>
        <taxon>Bacillati</taxon>
        <taxon>Bacillota</taxon>
        <taxon>Bacilli</taxon>
        <taxon>Bacillales</taxon>
        <taxon>Caryophanaceae</taxon>
        <taxon>Planococcus</taxon>
    </lineage>
</organism>
<proteinExistence type="predicted"/>
<dbReference type="InterPro" id="IPR050458">
    <property type="entry name" value="LolB"/>
</dbReference>
<dbReference type="Gene3D" id="2.20.140.10">
    <property type="entry name" value="WGR domain"/>
    <property type="match status" value="1"/>
</dbReference>
<gene>
    <name evidence="2" type="ORF">H9630_05335</name>
</gene>